<accession>A0A0W0TPL5</accession>
<name>A0A0W0TPL5_9GAMM</name>
<comment type="caution">
    <text evidence="1">The sequence shown here is derived from an EMBL/GenBank/DDBJ whole genome shotgun (WGS) entry which is preliminary data.</text>
</comment>
<gene>
    <name evidence="1" type="ORF">Lgee_1831</name>
</gene>
<dbReference type="AlphaFoldDB" id="A0A0W0TPL5"/>
<proteinExistence type="predicted"/>
<keyword evidence="2" id="KW-1185">Reference proteome</keyword>
<dbReference type="Proteomes" id="UP000054785">
    <property type="component" value="Unassembled WGS sequence"/>
</dbReference>
<evidence type="ECO:0000313" key="2">
    <source>
        <dbReference type="Proteomes" id="UP000054785"/>
    </source>
</evidence>
<dbReference type="PATRIC" id="fig|45065.4.peg.1987"/>
<sequence>MSIFVSMLPFGKNDLGVVIRDTSLGDAWLENTIEPAANNGIAQITLDKNGEYAIHGELMSSMPHGCLYDNDFKVLEWHLTDESCLSMTAFTHNQVNVFANLKLKECSIKASGPLFMAGTYECESSLVLEAEAVCLAGPVLSEGSVSLYARLGAGVFAPVTAKNMSIKAVYALQKAALTITGRLDISAQCFRQEAAGKTVVDTLGVIAMQCEVFGDMAVHENCVLTADTMVVGHEQSETTLTLNGNHCIRAGNLHIKGDTQIRVGGADSGKESKFIVGEKLLLDSPSMVDVYNTTISINTVENQGDLSFNQCMAEVKIMRQSGVFDACKSRLTVLEYLAHYDFSLTEVKDTDFSAKSLYVCGGKFIVSNCHYEGDYCHVFAGLLTVTNTPETALNNFFLAEKGYVNIQGGMVSVSQSIVSEGELLFDSTHVKAKHIKTMAGRAIIRQSTIAAQTHIVLTGVSELTNSRLSSNLVVLRGVLTADTLQLHAKIVEMMLDKAAISALTSFSEKLHLKGSKTSEQVVLKGCVLTSSRLSFSEHATIERSAIFGVSSKPVSHNIKAHLKLVSSRFITKNLLDNHADSELKLKAHSQLSVGLLHAKGVITAKSSMIHCDHILQKRAVITLKSSRAQVEHSVVLQESQMALKKNTRVWAPEVHLQQGSMLGLKKKCHLDTHSLLSTSSDSTIKSEASEIVAQKFISSGHTELSSSTLTAVKLFIDNAFKARQQSKITVEKRMLAARRAVAQFSDSRITSACIETFGGVITRHATVTVRKTVAIWSPGAMMLGEGTLVAARDMVFRGRLATMNKKISTEQEGEELPLISVLNVHRELLVTQNALIHGSADVLIDANRYFHLGTVMLGAHLSVKGGMLYNSGTIASEHIHLGFDDKVINSGKFSARNMEIQGNFLNLAGSVYAGKSLIMQGFYGVNLGLIVADNYTNTLLFSIQSGLVLSSSLLNPDSFLSWESYFLAGNALIRMMLPQYTGLINLMVLLPELLHHVSSLYHIYKDVDWEHCKTMRLHEWMSKISHLTEAFGLFHHVFHAAVTLFGAHHGSVTERQGISAWRRFAADIIDAFSNEHITASLVDIHAGISQAPSVIKEALFSVNTGVEVSLIEYFAEGESHVPASETPPSAPHSGHAFFRPAQPAAVVESRLSALESNPGKQGFLQSRKPSFA</sequence>
<protein>
    <submittedName>
        <fullName evidence="1">Uncharacterized protein</fullName>
    </submittedName>
</protein>
<dbReference type="OrthoDB" id="5630201at2"/>
<dbReference type="EMBL" id="LNYC01000070">
    <property type="protein sequence ID" value="KTC97510.1"/>
    <property type="molecule type" value="Genomic_DNA"/>
</dbReference>
<organism evidence="1 2">
    <name type="scientific">Legionella geestiana</name>
    <dbReference type="NCBI Taxonomy" id="45065"/>
    <lineage>
        <taxon>Bacteria</taxon>
        <taxon>Pseudomonadati</taxon>
        <taxon>Pseudomonadota</taxon>
        <taxon>Gammaproteobacteria</taxon>
        <taxon>Legionellales</taxon>
        <taxon>Legionellaceae</taxon>
        <taxon>Legionella</taxon>
    </lineage>
</organism>
<dbReference type="RefSeq" id="WP_028386442.1">
    <property type="nucleotide sequence ID" value="NZ_CAAAHN010000038.1"/>
</dbReference>
<reference evidence="1 2" key="1">
    <citation type="submission" date="2015-11" db="EMBL/GenBank/DDBJ databases">
        <title>Genomic analysis of 38 Legionella species identifies large and diverse effector repertoires.</title>
        <authorList>
            <person name="Burstein D."/>
            <person name="Amaro F."/>
            <person name="Zusman T."/>
            <person name="Lifshitz Z."/>
            <person name="Cohen O."/>
            <person name="Gilbert J.A."/>
            <person name="Pupko T."/>
            <person name="Shuman H.A."/>
            <person name="Segal G."/>
        </authorList>
    </citation>
    <scope>NUCLEOTIDE SEQUENCE [LARGE SCALE GENOMIC DNA]</scope>
    <source>
        <strain evidence="1 2">ATCC 49504</strain>
    </source>
</reference>
<evidence type="ECO:0000313" key="1">
    <source>
        <dbReference type="EMBL" id="KTC97510.1"/>
    </source>
</evidence>